<reference evidence="2" key="1">
    <citation type="journal article" date="2015" name="Int. J. Syst. Evol. Microbiol.">
        <title>Rhizobium alvei sp. nov., isolated from a freshwater river.</title>
        <authorList>
            <person name="Sheu S.Y."/>
            <person name="Huang H.W."/>
            <person name="Young C.C."/>
            <person name="Chen W.M."/>
        </authorList>
    </citation>
    <scope>NUCLEOTIDE SEQUENCE</scope>
    <source>
        <strain evidence="2">TNR-22</strain>
    </source>
</reference>
<reference evidence="2" key="2">
    <citation type="submission" date="2023-07" db="EMBL/GenBank/DDBJ databases">
        <authorList>
            <person name="Shen H."/>
        </authorList>
    </citation>
    <scope>NUCLEOTIDE SEQUENCE</scope>
    <source>
        <strain evidence="2">TNR-22</strain>
    </source>
</reference>
<name>A0ABT8YKI4_9HYPH</name>
<evidence type="ECO:0000313" key="2">
    <source>
        <dbReference type="EMBL" id="MDO6964185.1"/>
    </source>
</evidence>
<dbReference type="EMBL" id="JAUOZU010000007">
    <property type="protein sequence ID" value="MDO6964185.1"/>
    <property type="molecule type" value="Genomic_DNA"/>
</dbReference>
<dbReference type="InterPro" id="IPR029044">
    <property type="entry name" value="Nucleotide-diphossugar_trans"/>
</dbReference>
<gene>
    <name evidence="2" type="ORF">Q4481_09470</name>
</gene>
<evidence type="ECO:0000259" key="1">
    <source>
        <dbReference type="Pfam" id="PF01755"/>
    </source>
</evidence>
<sequence>MTIRLNTYVINLDGSTERLQSLRGILDGFGIGFERVSAVDGRKFDLDKIADYDSVAASRYMGRALIGGEIGCFHSHLKAARAFLASDADYALILEDDALPLSNPLPLLEAAIPDLNAIDPDWILINIGNPRAKFVTPIASYTQDKTDHALVAAHYFPMLTSAIVWSRKGAQQFVDRHQKIFAPIDNYFRHWLTRAGHGYAFLPSPVITSDTESLIEASAAKNRSRDNRMWYYGFAKQSRLMQDKILAWRHKRRFARMLKRRQPRS</sequence>
<dbReference type="CDD" id="cd06532">
    <property type="entry name" value="Glyco_transf_25"/>
    <property type="match status" value="1"/>
</dbReference>
<feature type="domain" description="Glycosyl transferase family 25" evidence="1">
    <location>
        <begin position="6"/>
        <end position="186"/>
    </location>
</feature>
<dbReference type="RefSeq" id="WP_304376115.1">
    <property type="nucleotide sequence ID" value="NZ_JAUOZU010000007.1"/>
</dbReference>
<keyword evidence="3" id="KW-1185">Reference proteome</keyword>
<organism evidence="2 3">
    <name type="scientific">Rhizobium alvei</name>
    <dbReference type="NCBI Taxonomy" id="1132659"/>
    <lineage>
        <taxon>Bacteria</taxon>
        <taxon>Pseudomonadati</taxon>
        <taxon>Pseudomonadota</taxon>
        <taxon>Alphaproteobacteria</taxon>
        <taxon>Hyphomicrobiales</taxon>
        <taxon>Rhizobiaceae</taxon>
        <taxon>Rhizobium/Agrobacterium group</taxon>
        <taxon>Rhizobium</taxon>
    </lineage>
</organism>
<dbReference type="SUPFAM" id="SSF53448">
    <property type="entry name" value="Nucleotide-diphospho-sugar transferases"/>
    <property type="match status" value="1"/>
</dbReference>
<dbReference type="Pfam" id="PF01755">
    <property type="entry name" value="Glyco_transf_25"/>
    <property type="match status" value="1"/>
</dbReference>
<dbReference type="Proteomes" id="UP001174932">
    <property type="component" value="Unassembled WGS sequence"/>
</dbReference>
<evidence type="ECO:0000313" key="3">
    <source>
        <dbReference type="Proteomes" id="UP001174932"/>
    </source>
</evidence>
<proteinExistence type="predicted"/>
<accession>A0ABT8YKI4</accession>
<dbReference type="InterPro" id="IPR002654">
    <property type="entry name" value="Glyco_trans_25"/>
</dbReference>
<comment type="caution">
    <text evidence="2">The sequence shown here is derived from an EMBL/GenBank/DDBJ whole genome shotgun (WGS) entry which is preliminary data.</text>
</comment>
<protein>
    <submittedName>
        <fullName evidence="2">Glycosyltransferase family 25 protein</fullName>
    </submittedName>
</protein>